<name>A0A2K2FME3_9CLOT</name>
<evidence type="ECO:0000256" key="1">
    <source>
        <dbReference type="SAM" id="Phobius"/>
    </source>
</evidence>
<dbReference type="Proteomes" id="UP000236151">
    <property type="component" value="Unassembled WGS sequence"/>
</dbReference>
<keyword evidence="1" id="KW-0472">Membrane</keyword>
<reference evidence="2 3" key="1">
    <citation type="submission" date="2017-06" db="EMBL/GenBank/DDBJ databases">
        <title>Investigating the central metabolism of Clostridium thermosuccinogenes.</title>
        <authorList>
            <person name="Koendjbiharie J.G."/>
            <person name="van Kranenburg R."/>
        </authorList>
    </citation>
    <scope>NUCLEOTIDE SEQUENCE [LARGE SCALE GENOMIC DNA]</scope>
    <source>
        <strain evidence="2 3">DSM 5806</strain>
    </source>
</reference>
<dbReference type="OrthoDB" id="2083084at2"/>
<proteinExistence type="predicted"/>
<dbReference type="KEGG" id="cthd:CDO33_04070"/>
<keyword evidence="1" id="KW-0812">Transmembrane</keyword>
<feature type="transmembrane region" description="Helical" evidence="1">
    <location>
        <begin position="31"/>
        <end position="50"/>
    </location>
</feature>
<comment type="caution">
    <text evidence="2">The sequence shown here is derived from an EMBL/GenBank/DDBJ whole genome shotgun (WGS) entry which is preliminary data.</text>
</comment>
<dbReference type="RefSeq" id="WP_103079976.1">
    <property type="nucleotide sequence ID" value="NZ_CP021850.1"/>
</dbReference>
<dbReference type="EMBL" id="NIOJ01000002">
    <property type="protein sequence ID" value="PNU01396.1"/>
    <property type="molecule type" value="Genomic_DNA"/>
</dbReference>
<evidence type="ECO:0000313" key="2">
    <source>
        <dbReference type="EMBL" id="PNU01396.1"/>
    </source>
</evidence>
<keyword evidence="3" id="KW-1185">Reference proteome</keyword>
<dbReference type="AlphaFoldDB" id="A0A2K2FME3"/>
<protein>
    <submittedName>
        <fullName evidence="2">Uncharacterized protein</fullName>
    </submittedName>
</protein>
<accession>A0A2K2FME3</accession>
<evidence type="ECO:0000313" key="3">
    <source>
        <dbReference type="Proteomes" id="UP000236151"/>
    </source>
</evidence>
<organism evidence="2 3">
    <name type="scientific">Clostridium thermosuccinogenes</name>
    <dbReference type="NCBI Taxonomy" id="84032"/>
    <lineage>
        <taxon>Bacteria</taxon>
        <taxon>Bacillati</taxon>
        <taxon>Bacillota</taxon>
        <taxon>Clostridia</taxon>
        <taxon>Eubacteriales</taxon>
        <taxon>Clostridiaceae</taxon>
        <taxon>Clostridium</taxon>
    </lineage>
</organism>
<feature type="transmembrane region" description="Helical" evidence="1">
    <location>
        <begin position="126"/>
        <end position="147"/>
    </location>
</feature>
<feature type="transmembrane region" description="Helical" evidence="1">
    <location>
        <begin position="94"/>
        <end position="114"/>
    </location>
</feature>
<sequence length="156" mass="17957">MAYAFFYISIAAVWVALIVITYGFRPAGLRHWIIAIVTAVISLAYDIILGTQMRLYYYIDPAISNICMVLSGLFLYPPLNVIFSLYLPEARSKVFLYTLIWIGAMLAFEFAGVYTGTLVFTGWRAMPWSVVTYAFTYAWVILLYRYLGKFKNYQLT</sequence>
<keyword evidence="1" id="KW-1133">Transmembrane helix</keyword>
<feature type="transmembrane region" description="Helical" evidence="1">
    <location>
        <begin position="6"/>
        <end position="24"/>
    </location>
</feature>
<gene>
    <name evidence="2" type="ORF">CDQ84_01655</name>
</gene>
<feature type="transmembrane region" description="Helical" evidence="1">
    <location>
        <begin position="62"/>
        <end position="87"/>
    </location>
</feature>